<dbReference type="CDD" id="cd03349">
    <property type="entry name" value="LbH_XAT"/>
    <property type="match status" value="1"/>
</dbReference>
<dbReference type="InterPro" id="IPR018357">
    <property type="entry name" value="Hexapep_transf_CS"/>
</dbReference>
<dbReference type="STRING" id="1454004.AW11_00269"/>
<keyword evidence="4 9" id="KW-0808">Transferase</keyword>
<evidence type="ECO:0000313" key="10">
    <source>
        <dbReference type="Proteomes" id="UP000022141"/>
    </source>
</evidence>
<evidence type="ECO:0000256" key="8">
    <source>
        <dbReference type="ARBA" id="ARBA00047633"/>
    </source>
</evidence>
<dbReference type="EC" id="2.3.1.28" evidence="2"/>
<proteinExistence type="inferred from homology"/>
<keyword evidence="6" id="KW-0046">Antibiotic resistance</keyword>
<name>A0A011P7I0_ACCRE</name>
<dbReference type="InterPro" id="IPR011004">
    <property type="entry name" value="Trimer_LpxA-like_sf"/>
</dbReference>
<sequence length="240" mass="25768">MSLLTRFQLYRHAARLRRAGLKLATLAQVRHRCCLCIELPASLGSARITAINGPEQPLRIGAHSYVRSGSLNMVGRIGRFCSIGQNVALGEDPRAHPTDWASTSPALIQGYVSPFQEPEHYANIGHDVWVGHGAVVMAGVTVATGAIIGGNAMVTRDVPPYHIAAGNPARVVGMRFPEEAAADLLASHWWELPYVALCTLQRRDPIAFAAAARSLLAAASPAEYPTATLYQRRVVSISGV</sequence>
<dbReference type="Gene3D" id="2.160.10.10">
    <property type="entry name" value="Hexapeptide repeat proteins"/>
    <property type="match status" value="1"/>
</dbReference>
<accession>A0A011P7I0</accession>
<keyword evidence="10" id="KW-1185">Reference proteome</keyword>
<comment type="catalytic activity">
    <reaction evidence="8">
        <text>chloramphenicol + acetyl-CoA = chloramphenicol 3-acetate + CoA</text>
        <dbReference type="Rhea" id="RHEA:18421"/>
        <dbReference type="ChEBI" id="CHEBI:16730"/>
        <dbReference type="ChEBI" id="CHEBI:17698"/>
        <dbReference type="ChEBI" id="CHEBI:57287"/>
        <dbReference type="ChEBI" id="CHEBI:57288"/>
        <dbReference type="EC" id="2.3.1.28"/>
    </reaction>
</comment>
<evidence type="ECO:0000256" key="2">
    <source>
        <dbReference type="ARBA" id="ARBA00013235"/>
    </source>
</evidence>
<evidence type="ECO:0000256" key="6">
    <source>
        <dbReference type="ARBA" id="ARBA00023251"/>
    </source>
</evidence>
<evidence type="ECO:0000256" key="3">
    <source>
        <dbReference type="ARBA" id="ARBA00020291"/>
    </source>
</evidence>
<protein>
    <recommendedName>
        <fullName evidence="3">Chloramphenicol acetyltransferase</fullName>
        <ecNumber evidence="2">2.3.1.28</ecNumber>
    </recommendedName>
</protein>
<dbReference type="GO" id="GO:0046677">
    <property type="term" value="P:response to antibiotic"/>
    <property type="evidence" value="ECO:0007669"/>
    <property type="project" value="UniProtKB-KW"/>
</dbReference>
<dbReference type="GO" id="GO:0008811">
    <property type="term" value="F:chloramphenicol O-acetyltransferase activity"/>
    <property type="evidence" value="ECO:0007669"/>
    <property type="project" value="UniProtKB-EC"/>
</dbReference>
<dbReference type="Proteomes" id="UP000022141">
    <property type="component" value="Unassembled WGS sequence"/>
</dbReference>
<keyword evidence="7 9" id="KW-0012">Acyltransferase</keyword>
<evidence type="ECO:0000256" key="5">
    <source>
        <dbReference type="ARBA" id="ARBA00022737"/>
    </source>
</evidence>
<organism evidence="9 10">
    <name type="scientific">Accumulibacter regalis</name>
    <dbReference type="NCBI Taxonomy" id="522306"/>
    <lineage>
        <taxon>Bacteria</taxon>
        <taxon>Pseudomonadati</taxon>
        <taxon>Pseudomonadota</taxon>
        <taxon>Betaproteobacteria</taxon>
        <taxon>Candidatus Accumulibacter</taxon>
    </lineage>
</organism>
<dbReference type="InterPro" id="IPR001451">
    <property type="entry name" value="Hexapep"/>
</dbReference>
<evidence type="ECO:0000256" key="7">
    <source>
        <dbReference type="ARBA" id="ARBA00023315"/>
    </source>
</evidence>
<dbReference type="eggNOG" id="COG0110">
    <property type="taxonomic scope" value="Bacteria"/>
</dbReference>
<dbReference type="PANTHER" id="PTHR43300:SF12">
    <property type="entry name" value="CHLORAMPHENICOL ACETYLTRANSFERASE"/>
    <property type="match status" value="1"/>
</dbReference>
<dbReference type="InterPro" id="IPR050179">
    <property type="entry name" value="Trans_hexapeptide_repeat"/>
</dbReference>
<dbReference type="PANTHER" id="PTHR43300">
    <property type="entry name" value="ACETYLTRANSFERASE"/>
    <property type="match status" value="1"/>
</dbReference>
<dbReference type="AlphaFoldDB" id="A0A011P7I0"/>
<evidence type="ECO:0000313" key="9">
    <source>
        <dbReference type="EMBL" id="EXI90928.1"/>
    </source>
</evidence>
<dbReference type="PROSITE" id="PS00101">
    <property type="entry name" value="HEXAPEP_TRANSFERASES"/>
    <property type="match status" value="1"/>
</dbReference>
<evidence type="ECO:0000256" key="4">
    <source>
        <dbReference type="ARBA" id="ARBA00022679"/>
    </source>
</evidence>
<keyword evidence="5" id="KW-0677">Repeat</keyword>
<comment type="similarity">
    <text evidence="1">Belongs to the transferase hexapeptide repeat family.</text>
</comment>
<comment type="caution">
    <text evidence="9">The sequence shown here is derived from an EMBL/GenBank/DDBJ whole genome shotgun (WGS) entry which is preliminary data.</text>
</comment>
<evidence type="ECO:0000256" key="1">
    <source>
        <dbReference type="ARBA" id="ARBA00007274"/>
    </source>
</evidence>
<dbReference type="EMBL" id="JEMY01000003">
    <property type="protein sequence ID" value="EXI90928.1"/>
    <property type="molecule type" value="Genomic_DNA"/>
</dbReference>
<dbReference type="SUPFAM" id="SSF51161">
    <property type="entry name" value="Trimeric LpxA-like enzymes"/>
    <property type="match status" value="1"/>
</dbReference>
<dbReference type="PATRIC" id="fig|1454004.3.peg.275"/>
<gene>
    <name evidence="9" type="primary">cat_1</name>
    <name evidence="9" type="ORF">AW11_00269</name>
</gene>
<reference evidence="9" key="1">
    <citation type="submission" date="2014-02" db="EMBL/GenBank/DDBJ databases">
        <title>Expanding our view of genomic diversity in Candidatus Accumulibacter clades.</title>
        <authorList>
            <person name="Skennerton C.T."/>
            <person name="Barr J.J."/>
            <person name="Slater F.R."/>
            <person name="Bond P.L."/>
            <person name="Tyson G.W."/>
        </authorList>
    </citation>
    <scope>NUCLEOTIDE SEQUENCE [LARGE SCALE GENOMIC DNA]</scope>
</reference>
<dbReference type="Pfam" id="PF00132">
    <property type="entry name" value="Hexapep"/>
    <property type="match status" value="1"/>
</dbReference>